<gene>
    <name evidence="2" type="ORF">LCGC14_1498920</name>
</gene>
<feature type="domain" description="DNA polymerase helix-hairpin-helix motif" evidence="1">
    <location>
        <begin position="50"/>
        <end position="116"/>
    </location>
</feature>
<dbReference type="AlphaFoldDB" id="A0A0F9JQI9"/>
<dbReference type="EMBL" id="LAZR01010853">
    <property type="protein sequence ID" value="KKM64686.1"/>
    <property type="molecule type" value="Genomic_DNA"/>
</dbReference>
<accession>A0A0F9JQI9</accession>
<dbReference type="PANTHER" id="PTHR32294:SF0">
    <property type="entry name" value="DNA POLYMERASE III SUBUNIT ALPHA"/>
    <property type="match status" value="1"/>
</dbReference>
<dbReference type="Pfam" id="PF14579">
    <property type="entry name" value="HHH_6"/>
    <property type="match status" value="1"/>
</dbReference>
<dbReference type="GO" id="GO:0008408">
    <property type="term" value="F:3'-5' exonuclease activity"/>
    <property type="evidence" value="ECO:0007669"/>
    <property type="project" value="InterPro"/>
</dbReference>
<reference evidence="2" key="1">
    <citation type="journal article" date="2015" name="Nature">
        <title>Complex archaea that bridge the gap between prokaryotes and eukaryotes.</title>
        <authorList>
            <person name="Spang A."/>
            <person name="Saw J.H."/>
            <person name="Jorgensen S.L."/>
            <person name="Zaremba-Niedzwiedzka K."/>
            <person name="Martijn J."/>
            <person name="Lind A.E."/>
            <person name="van Eijk R."/>
            <person name="Schleper C."/>
            <person name="Guy L."/>
            <person name="Ettema T.J."/>
        </authorList>
    </citation>
    <scope>NUCLEOTIDE SEQUENCE</scope>
</reference>
<dbReference type="PANTHER" id="PTHR32294">
    <property type="entry name" value="DNA POLYMERASE III SUBUNIT ALPHA"/>
    <property type="match status" value="1"/>
</dbReference>
<proteinExistence type="predicted"/>
<name>A0A0F9JQI9_9ZZZZ</name>
<comment type="caution">
    <text evidence="2">The sequence shown here is derived from an EMBL/GenBank/DDBJ whole genome shotgun (WGS) entry which is preliminary data.</text>
</comment>
<feature type="non-terminal residue" evidence="2">
    <location>
        <position position="1"/>
    </location>
</feature>
<dbReference type="InterPro" id="IPR029460">
    <property type="entry name" value="DNAPol_HHH"/>
</dbReference>
<sequence>NSYTTAFLKANYSDEFMCSLLNVSIHSSSGGDKYEKVAAFEKEFKRKMALKILPRDVNESKVLYTIENRKDEKNGIKKTEIRPSLLCKGLGGAAATEVEKYQPYKDMRDFVEKTNVGKGN</sequence>
<protein>
    <recommendedName>
        <fullName evidence="1">DNA polymerase helix-hairpin-helix motif domain-containing protein</fullName>
    </recommendedName>
</protein>
<dbReference type="InterPro" id="IPR004805">
    <property type="entry name" value="DnaE2/DnaE/PolC"/>
</dbReference>
<evidence type="ECO:0000313" key="2">
    <source>
        <dbReference type="EMBL" id="KKM64686.1"/>
    </source>
</evidence>
<dbReference type="GO" id="GO:0006260">
    <property type="term" value="P:DNA replication"/>
    <property type="evidence" value="ECO:0007669"/>
    <property type="project" value="InterPro"/>
</dbReference>
<organism evidence="2">
    <name type="scientific">marine sediment metagenome</name>
    <dbReference type="NCBI Taxonomy" id="412755"/>
    <lineage>
        <taxon>unclassified sequences</taxon>
        <taxon>metagenomes</taxon>
        <taxon>ecological metagenomes</taxon>
    </lineage>
</organism>
<evidence type="ECO:0000259" key="1">
    <source>
        <dbReference type="Pfam" id="PF14579"/>
    </source>
</evidence>